<evidence type="ECO:0000256" key="3">
    <source>
        <dbReference type="ARBA" id="ARBA00022884"/>
    </source>
</evidence>
<dbReference type="GO" id="GO:0003723">
    <property type="term" value="F:RNA binding"/>
    <property type="evidence" value="ECO:0007669"/>
    <property type="project" value="UniProtKB-KW"/>
</dbReference>
<sequence>MRVEIFKLFKEGPILLHIGLRRMDRTSTIVHSDTLFSALSNSLVKLLGEEKFKTFEEKLIISSLFIGLRMPNFDILFVPMPDIFIKLPRDKSDQHKRYKKIQWISLKALGKILNFFDKENLSINLENLDDFSFLNSKFLVAKEEFEEIKEEIDFIGTILEPKVSVNRESSVSENLFFQENLILWPIKTSDNVEIRPFLYFFKKEEPNLDSIFIPVLNLFIEEGIGGERSTGKGTFDYYEKELTDLPDEGNLEITLSLTTPMREEVNNLIYYQIIKRDGFVFYNAPKGFRKKVHYKVKEGALVKSPYIGENIDVSPVEELRVISYGKNLGYKFS</sequence>
<keyword evidence="4" id="KW-0051">Antiviral defense</keyword>
<comment type="similarity">
    <text evidence="1">Belongs to the CRISPR-associated Csm4 family.</text>
</comment>
<comment type="caution">
    <text evidence="6">The sequence shown here is derived from an EMBL/GenBank/DDBJ whole genome shotgun (WGS) entry which is preliminary data.</text>
</comment>
<name>A0A7C4JS76_9BACT</name>
<dbReference type="InterPro" id="IPR040932">
    <property type="entry name" value="Csm4_C"/>
</dbReference>
<evidence type="ECO:0000313" key="6">
    <source>
        <dbReference type="EMBL" id="HGQ86010.1"/>
    </source>
</evidence>
<gene>
    <name evidence="6" type="primary">csm4</name>
    <name evidence="6" type="ORF">ENT66_06825</name>
</gene>
<keyword evidence="3" id="KW-0694">RNA-binding</keyword>
<reference evidence="6" key="1">
    <citation type="journal article" date="2020" name="mSystems">
        <title>Genome- and Community-Level Interaction Insights into Carbon Utilization and Element Cycling Functions of Hydrothermarchaeota in Hydrothermal Sediment.</title>
        <authorList>
            <person name="Zhou Z."/>
            <person name="Liu Y."/>
            <person name="Xu W."/>
            <person name="Pan J."/>
            <person name="Luo Z.H."/>
            <person name="Li M."/>
        </authorList>
    </citation>
    <scope>NUCLEOTIDE SEQUENCE [LARGE SCALE GENOMIC DNA]</scope>
    <source>
        <strain evidence="6">SpSt-6</strain>
    </source>
</reference>
<organism evidence="6">
    <name type="scientific">Thermodesulfobacterium geofontis</name>
    <dbReference type="NCBI Taxonomy" id="1295609"/>
    <lineage>
        <taxon>Bacteria</taxon>
        <taxon>Pseudomonadati</taxon>
        <taxon>Thermodesulfobacteriota</taxon>
        <taxon>Thermodesulfobacteria</taxon>
        <taxon>Thermodesulfobacteriales</taxon>
        <taxon>Thermodesulfobacteriaceae</taxon>
        <taxon>Thermodesulfobacterium</taxon>
    </lineage>
</organism>
<evidence type="ECO:0000256" key="1">
    <source>
        <dbReference type="ARBA" id="ARBA00005772"/>
    </source>
</evidence>
<dbReference type="GO" id="GO:0051607">
    <property type="term" value="P:defense response to virus"/>
    <property type="evidence" value="ECO:0007669"/>
    <property type="project" value="UniProtKB-KW"/>
</dbReference>
<proteinExistence type="inferred from homology"/>
<feature type="domain" description="Csm4 C-terminal" evidence="5">
    <location>
        <begin position="248"/>
        <end position="329"/>
    </location>
</feature>
<dbReference type="EMBL" id="DSZN01000108">
    <property type="protein sequence ID" value="HGQ86010.1"/>
    <property type="molecule type" value="Genomic_DNA"/>
</dbReference>
<accession>A0A7C4JS76</accession>
<evidence type="ECO:0000256" key="4">
    <source>
        <dbReference type="ARBA" id="ARBA00023118"/>
    </source>
</evidence>
<dbReference type="AlphaFoldDB" id="A0A7C4JS76"/>
<dbReference type="NCBIfam" id="TIGR01903">
    <property type="entry name" value="cas5_csm4"/>
    <property type="match status" value="1"/>
</dbReference>
<dbReference type="Pfam" id="PF17953">
    <property type="entry name" value="Csm4_C"/>
    <property type="match status" value="1"/>
</dbReference>
<evidence type="ECO:0000256" key="2">
    <source>
        <dbReference type="ARBA" id="ARBA00016109"/>
    </source>
</evidence>
<protein>
    <recommendedName>
        <fullName evidence="2">CRISPR system Cms protein Csm4</fullName>
    </recommendedName>
</protein>
<evidence type="ECO:0000259" key="5">
    <source>
        <dbReference type="Pfam" id="PF17953"/>
    </source>
</evidence>
<dbReference type="InterPro" id="IPR005510">
    <property type="entry name" value="Csm4"/>
</dbReference>